<feature type="transmembrane region" description="Helical" evidence="1">
    <location>
        <begin position="21"/>
        <end position="45"/>
    </location>
</feature>
<sequence length="68" mass="7756">MSLIKSRSADIGNKEQKIKKYTIGDLLIPLLSIIIFAILTIALFIPAISDIWEIRKDIKDVQDKKVFI</sequence>
<name>A0A955HZE6_9BACT</name>
<evidence type="ECO:0000313" key="3">
    <source>
        <dbReference type="Proteomes" id="UP000748332"/>
    </source>
</evidence>
<feature type="non-terminal residue" evidence="2">
    <location>
        <position position="68"/>
    </location>
</feature>
<gene>
    <name evidence="2" type="ORF">KC622_02910</name>
</gene>
<keyword evidence="1" id="KW-0812">Transmembrane</keyword>
<keyword evidence="1" id="KW-1133">Transmembrane helix</keyword>
<organism evidence="2 3">
    <name type="scientific">Candidatus Dojkabacteria bacterium</name>
    <dbReference type="NCBI Taxonomy" id="2099670"/>
    <lineage>
        <taxon>Bacteria</taxon>
        <taxon>Candidatus Dojkabacteria</taxon>
    </lineage>
</organism>
<dbReference type="Proteomes" id="UP000748332">
    <property type="component" value="Unassembled WGS sequence"/>
</dbReference>
<reference evidence="2" key="2">
    <citation type="journal article" date="2021" name="Microbiome">
        <title>Successional dynamics and alternative stable states in a saline activated sludge microbial community over 9 years.</title>
        <authorList>
            <person name="Wang Y."/>
            <person name="Ye J."/>
            <person name="Ju F."/>
            <person name="Liu L."/>
            <person name="Boyd J.A."/>
            <person name="Deng Y."/>
            <person name="Parks D.H."/>
            <person name="Jiang X."/>
            <person name="Yin X."/>
            <person name="Woodcroft B.J."/>
            <person name="Tyson G.W."/>
            <person name="Hugenholtz P."/>
            <person name="Polz M.F."/>
            <person name="Zhang T."/>
        </authorList>
    </citation>
    <scope>NUCLEOTIDE SEQUENCE</scope>
    <source>
        <strain evidence="2">HKST-UBA16</strain>
    </source>
</reference>
<protein>
    <submittedName>
        <fullName evidence="2">Uncharacterized protein</fullName>
    </submittedName>
</protein>
<evidence type="ECO:0000313" key="2">
    <source>
        <dbReference type="EMBL" id="MCA9375254.1"/>
    </source>
</evidence>
<comment type="caution">
    <text evidence="2">The sequence shown here is derived from an EMBL/GenBank/DDBJ whole genome shotgun (WGS) entry which is preliminary data.</text>
</comment>
<evidence type="ECO:0000256" key="1">
    <source>
        <dbReference type="SAM" id="Phobius"/>
    </source>
</evidence>
<accession>A0A955HZE6</accession>
<dbReference type="EMBL" id="JAGQLM010000127">
    <property type="protein sequence ID" value="MCA9375254.1"/>
    <property type="molecule type" value="Genomic_DNA"/>
</dbReference>
<reference evidence="2" key="1">
    <citation type="submission" date="2020-04" db="EMBL/GenBank/DDBJ databases">
        <authorList>
            <person name="Zhang T."/>
        </authorList>
    </citation>
    <scope>NUCLEOTIDE SEQUENCE</scope>
    <source>
        <strain evidence="2">HKST-UBA16</strain>
    </source>
</reference>
<keyword evidence="1" id="KW-0472">Membrane</keyword>
<proteinExistence type="predicted"/>
<dbReference type="AlphaFoldDB" id="A0A955HZE6"/>